<dbReference type="GO" id="GO:0005840">
    <property type="term" value="C:ribosome"/>
    <property type="evidence" value="ECO:0007669"/>
    <property type="project" value="UniProtKB-KW"/>
</dbReference>
<reference evidence="3 4" key="1">
    <citation type="submission" date="2015-01" db="EMBL/GenBank/DDBJ databases">
        <authorList>
            <person name="MANFREDI Pablo"/>
        </authorList>
    </citation>
    <scope>NUCLEOTIDE SEQUENCE [LARGE SCALE GENOMIC DNA]</scope>
    <source>
        <strain evidence="2 3">Cc11</strain>
        <strain evidence="1 4">Cc12</strain>
    </source>
</reference>
<evidence type="ECO:0000313" key="2">
    <source>
        <dbReference type="EMBL" id="CEN51015.1"/>
    </source>
</evidence>
<dbReference type="InterPro" id="IPR036583">
    <property type="entry name" value="23S_rRNA_IVS_sf"/>
</dbReference>
<dbReference type="Pfam" id="PF05635">
    <property type="entry name" value="23S_rRNA_IVP"/>
    <property type="match status" value="1"/>
</dbReference>
<dbReference type="Proteomes" id="UP000044026">
    <property type="component" value="Unassembled WGS sequence"/>
</dbReference>
<dbReference type="EMBL" id="CDOK01000140">
    <property type="protein sequence ID" value="CEN51015.1"/>
    <property type="molecule type" value="Genomic_DNA"/>
</dbReference>
<dbReference type="PANTHER" id="PTHR38471:SF2">
    <property type="entry name" value="FOUR HELIX BUNDLE PROTEIN"/>
    <property type="match status" value="1"/>
</dbReference>
<keyword evidence="1" id="KW-0689">Ribosomal protein</keyword>
<dbReference type="PANTHER" id="PTHR38471">
    <property type="entry name" value="FOUR HELIX BUNDLE PROTEIN"/>
    <property type="match status" value="1"/>
</dbReference>
<dbReference type="AlphaFoldDB" id="A0A0B7H8I8"/>
<protein>
    <submittedName>
        <fullName evidence="1">S23 ribosomal protein</fullName>
    </submittedName>
</protein>
<evidence type="ECO:0000313" key="4">
    <source>
        <dbReference type="Proteomes" id="UP000044026"/>
    </source>
</evidence>
<dbReference type="SUPFAM" id="SSF158446">
    <property type="entry name" value="IVS-encoded protein-like"/>
    <property type="match status" value="1"/>
</dbReference>
<proteinExistence type="predicted"/>
<dbReference type="CDD" id="cd16377">
    <property type="entry name" value="23S_rRNA_IVP_like"/>
    <property type="match status" value="1"/>
</dbReference>
<dbReference type="Gene3D" id="1.20.1440.60">
    <property type="entry name" value="23S rRNA-intervening sequence"/>
    <property type="match status" value="1"/>
</dbReference>
<name>A0A0B7H8I8_9FLAO</name>
<evidence type="ECO:0000313" key="1">
    <source>
        <dbReference type="EMBL" id="CEN34227.1"/>
    </source>
</evidence>
<keyword evidence="1" id="KW-0687">Ribonucleoprotein</keyword>
<dbReference type="NCBIfam" id="TIGR02436">
    <property type="entry name" value="four helix bundle protein"/>
    <property type="match status" value="1"/>
</dbReference>
<accession>A0A0B7H8I8</accession>
<dbReference type="GeneID" id="69580401"/>
<dbReference type="RefSeq" id="WP_041986636.1">
    <property type="nucleotide sequence ID" value="NZ_CP022382.1"/>
</dbReference>
<dbReference type="Proteomes" id="UP000039370">
    <property type="component" value="Unassembled WGS sequence"/>
</dbReference>
<dbReference type="EMBL" id="CDOE01000048">
    <property type="protein sequence ID" value="CEN34227.1"/>
    <property type="molecule type" value="Genomic_DNA"/>
</dbReference>
<organism evidence="1 4">
    <name type="scientific">Capnocytophaga canimorsus</name>
    <dbReference type="NCBI Taxonomy" id="28188"/>
    <lineage>
        <taxon>Bacteria</taxon>
        <taxon>Pseudomonadati</taxon>
        <taxon>Bacteroidota</taxon>
        <taxon>Flavobacteriia</taxon>
        <taxon>Flavobacteriales</taxon>
        <taxon>Flavobacteriaceae</taxon>
        <taxon>Capnocytophaga</taxon>
    </lineage>
</organism>
<sequence>MATIKRFEDLEIWQLARILSNDIYQIIENSALKSNFRLSNQIDGASGSIMDNIAEGFERNGNKEFIQFLSIAKASCGETRSQLYRILDRGFISEEEFIKLKNQTEILSKKINTFINYLINSNLKGIKYK</sequence>
<evidence type="ECO:0000313" key="3">
    <source>
        <dbReference type="Proteomes" id="UP000039370"/>
    </source>
</evidence>
<gene>
    <name evidence="2" type="ORF">CCAN11_2240008</name>
    <name evidence="1" type="ORF">CCAN12_520004</name>
</gene>
<dbReference type="InterPro" id="IPR012657">
    <property type="entry name" value="23S_rRNA-intervening_sequence"/>
</dbReference>